<dbReference type="Proteomes" id="UP000322887">
    <property type="component" value="Chromosome"/>
</dbReference>
<proteinExistence type="predicted"/>
<reference evidence="2 3" key="1">
    <citation type="submission" date="2019-08" db="EMBL/GenBank/DDBJ databases">
        <title>Deep-cultivation of Planctomycetes and their phenomic and genomic characterization uncovers novel biology.</title>
        <authorList>
            <person name="Wiegand S."/>
            <person name="Jogler M."/>
            <person name="Boedeker C."/>
            <person name="Pinto D."/>
            <person name="Vollmers J."/>
            <person name="Rivas-Marin E."/>
            <person name="Kohn T."/>
            <person name="Peeters S.H."/>
            <person name="Heuer A."/>
            <person name="Rast P."/>
            <person name="Oberbeckmann S."/>
            <person name="Bunk B."/>
            <person name="Jeske O."/>
            <person name="Meyerdierks A."/>
            <person name="Storesund J.E."/>
            <person name="Kallscheuer N."/>
            <person name="Luecker S."/>
            <person name="Lage O.M."/>
            <person name="Pohl T."/>
            <person name="Merkel B.J."/>
            <person name="Hornburger P."/>
            <person name="Mueller R.-W."/>
            <person name="Bruemmer F."/>
            <person name="Labrenz M."/>
            <person name="Spormann A.M."/>
            <person name="Op den Camp H."/>
            <person name="Overmann J."/>
            <person name="Amann R."/>
            <person name="Jetten M.S.M."/>
            <person name="Mascher T."/>
            <person name="Medema M.H."/>
            <person name="Devos D.P."/>
            <person name="Kaster A.-K."/>
            <person name="Ovreas L."/>
            <person name="Rohde M."/>
            <person name="Galperin M.Y."/>
            <person name="Jogler C."/>
        </authorList>
    </citation>
    <scope>NUCLEOTIDE SEQUENCE [LARGE SCALE GENOMIC DNA]</scope>
    <source>
        <strain evidence="2 3">DSM 8797</strain>
    </source>
</reference>
<accession>A0ABX5YHC4</accession>
<feature type="transmembrane region" description="Helical" evidence="1">
    <location>
        <begin position="9"/>
        <end position="29"/>
    </location>
</feature>
<feature type="transmembrane region" description="Helical" evidence="1">
    <location>
        <begin position="49"/>
        <end position="70"/>
    </location>
</feature>
<keyword evidence="3" id="KW-1185">Reference proteome</keyword>
<evidence type="ECO:0008006" key="4">
    <source>
        <dbReference type="Google" id="ProtNLM"/>
    </source>
</evidence>
<protein>
    <recommendedName>
        <fullName evidence="4">DUF3311 domain-containing protein</fullName>
    </recommendedName>
</protein>
<keyword evidence="1" id="KW-1133">Transmembrane helix</keyword>
<dbReference type="GeneID" id="98645578"/>
<dbReference type="EMBL" id="CP042910">
    <property type="protein sequence ID" value="QEG15080.1"/>
    <property type="molecule type" value="Genomic_DNA"/>
</dbReference>
<organism evidence="2 3">
    <name type="scientific">Gimesia maris</name>
    <dbReference type="NCBI Taxonomy" id="122"/>
    <lineage>
        <taxon>Bacteria</taxon>
        <taxon>Pseudomonadati</taxon>
        <taxon>Planctomycetota</taxon>
        <taxon>Planctomycetia</taxon>
        <taxon>Planctomycetales</taxon>
        <taxon>Planctomycetaceae</taxon>
        <taxon>Gimesia</taxon>
    </lineage>
</organism>
<sequence length="91" mass="10515">MKMNKKRSFLTSMLVFPASYLVVLLIFDLKHYDPNKKAYTVPIYPWPTYLKFVLSIVSFIITAVLLARIFSEPKKVNQSGSDSLIQENEVE</sequence>
<keyword evidence="1" id="KW-0812">Transmembrane</keyword>
<evidence type="ECO:0000256" key="1">
    <source>
        <dbReference type="SAM" id="Phobius"/>
    </source>
</evidence>
<evidence type="ECO:0000313" key="2">
    <source>
        <dbReference type="EMBL" id="QEG15080.1"/>
    </source>
</evidence>
<name>A0ABX5YHC4_9PLAN</name>
<gene>
    <name evidence="2" type="ORF">GmarT_09180</name>
</gene>
<keyword evidence="1" id="KW-0472">Membrane</keyword>
<evidence type="ECO:0000313" key="3">
    <source>
        <dbReference type="Proteomes" id="UP000322887"/>
    </source>
</evidence>
<dbReference type="RefSeq" id="WP_149302449.1">
    <property type="nucleotide sequence ID" value="NZ_CP042910.1"/>
</dbReference>